<evidence type="ECO:0000256" key="7">
    <source>
        <dbReference type="ARBA" id="ARBA00023049"/>
    </source>
</evidence>
<keyword evidence="4" id="KW-0479">Metal-binding</keyword>
<comment type="caution">
    <text evidence="11">The sequence shown here is derived from an EMBL/GenBank/DDBJ whole genome shotgun (WGS) entry which is preliminary data.</text>
</comment>
<dbReference type="Pfam" id="PF05193">
    <property type="entry name" value="Peptidase_M16_C"/>
    <property type="match status" value="2"/>
</dbReference>
<keyword evidence="5" id="KW-0378">Hydrolase</keyword>
<protein>
    <submittedName>
        <fullName evidence="11">Insulinase family protein</fullName>
    </submittedName>
</protein>
<dbReference type="EMBL" id="DSUH01000368">
    <property type="protein sequence ID" value="HGU34322.1"/>
    <property type="molecule type" value="Genomic_DNA"/>
</dbReference>
<dbReference type="SUPFAM" id="SSF63411">
    <property type="entry name" value="LuxS/MPP-like metallohydrolase"/>
    <property type="match status" value="4"/>
</dbReference>
<keyword evidence="6" id="KW-0862">Zinc</keyword>
<accession>A0A7C4RU93</accession>
<comment type="cofactor">
    <cofactor evidence="1">
        <name>Zn(2+)</name>
        <dbReference type="ChEBI" id="CHEBI:29105"/>
    </cofactor>
</comment>
<evidence type="ECO:0000256" key="5">
    <source>
        <dbReference type="ARBA" id="ARBA00022801"/>
    </source>
</evidence>
<sequence length="945" mass="106628">MHSHRTIPQLLTFLAFLLLAGLPRAEAISVQWPHESSDLTVDPALRFGRLDNGLRYVLQRNTTPKDRVNMHLHVHAGSLNERDGERGLAHFLEHMVFCGSTHFRPGELVRYFQKLGMDFGPDANAHTGFDETVYDLNLPNGSRSSLDEALMVFRDFADGASLLPEEIARERNVVLAEMRTRDSASYRTFVRSLAFEFPDHLISKRLPIGLEEDLLAVDAVSMRAFYETWYRPELMTIVMVGDFDLAEAEEAIRSRFGDMKAKRPAVSPPDWGRVTNPPDIRVFYHHEPESGNTSVSIGTLRQIEPVADSRSALQERILAALATQAVQNRLDALRDAPDTPFTTASISQGLFLRNIHYTQISADGDPGKWQDSLEIIERQIRGALEFGFDATEVDRVKADMMAELKKAAEQADTRKSDAIARRILRDLSEHRVTLSPRDRLSILSPFIAGLKPADLHEALRKSWQRTGRLIEVTGNTLLQENPETIIRQVVAESLTKPAVTPKGQTAVVFPYLPEPIDTAVIAGHDDVSDLGITRFHYENGVRLALKRTDFRDKQILIQVTFGPGSAEEPLDQPGLSLFAADLVRESGTGTLTRNDLDRALAGHTTSLQFNILEDRFVFSGETIPEELPLLFQLLYARLMDPGFRKEAADLIIQRYRQRMAEYERSIDGKAAIEARRFFAGGNPKFGWIDADRFARFSVTDVQQWLEPWFRSGTLDVAIVGDFDGEAVHRLAARYLGSLPERKRMPTPSASVSAFPQFPRGKTVRFEVDTSIPKGLVLVGFPTTDFWNIDLTRKLNVLSEVFSDRMRERIRETLGAAYSPNAFHLPSKAYPGFGYIQAAVHTKPEDMERIEAEIASLALGFRSRPVTTSELERTVNPIRTNIREMLKTNDYWLQSVLAGLGRRPEQLTWARTIEKGYTGIRVQEVNDLARRYLDPKQRAVCEIRPK</sequence>
<name>A0A7C4RU93_9BACT</name>
<dbReference type="InterPro" id="IPR050626">
    <property type="entry name" value="Peptidase_M16"/>
</dbReference>
<evidence type="ECO:0000259" key="9">
    <source>
        <dbReference type="Pfam" id="PF00675"/>
    </source>
</evidence>
<evidence type="ECO:0000313" key="11">
    <source>
        <dbReference type="EMBL" id="HGU34322.1"/>
    </source>
</evidence>
<evidence type="ECO:0000256" key="3">
    <source>
        <dbReference type="ARBA" id="ARBA00022670"/>
    </source>
</evidence>
<dbReference type="InterPro" id="IPR001431">
    <property type="entry name" value="Pept_M16_Zn_BS"/>
</dbReference>
<dbReference type="InterPro" id="IPR011249">
    <property type="entry name" value="Metalloenz_LuxS/M16"/>
</dbReference>
<proteinExistence type="inferred from homology"/>
<dbReference type="PROSITE" id="PS00143">
    <property type="entry name" value="INSULINASE"/>
    <property type="match status" value="1"/>
</dbReference>
<dbReference type="GO" id="GO:0004222">
    <property type="term" value="F:metalloendopeptidase activity"/>
    <property type="evidence" value="ECO:0007669"/>
    <property type="project" value="InterPro"/>
</dbReference>
<feature type="domain" description="Peptidase M16 C-terminal" evidence="10">
    <location>
        <begin position="221"/>
        <end position="398"/>
    </location>
</feature>
<dbReference type="InterPro" id="IPR011765">
    <property type="entry name" value="Pept_M16_N"/>
</dbReference>
<dbReference type="GO" id="GO:0006508">
    <property type="term" value="P:proteolysis"/>
    <property type="evidence" value="ECO:0007669"/>
    <property type="project" value="UniProtKB-KW"/>
</dbReference>
<feature type="domain" description="Peptidase M16 N-terminal" evidence="9">
    <location>
        <begin position="56"/>
        <end position="184"/>
    </location>
</feature>
<dbReference type="GO" id="GO:0046872">
    <property type="term" value="F:metal ion binding"/>
    <property type="evidence" value="ECO:0007669"/>
    <property type="project" value="UniProtKB-KW"/>
</dbReference>
<evidence type="ECO:0000256" key="4">
    <source>
        <dbReference type="ARBA" id="ARBA00022723"/>
    </source>
</evidence>
<dbReference type="AlphaFoldDB" id="A0A7C4RU93"/>
<organism evidence="11">
    <name type="scientific">Desulfatirhabdium butyrativorans</name>
    <dbReference type="NCBI Taxonomy" id="340467"/>
    <lineage>
        <taxon>Bacteria</taxon>
        <taxon>Pseudomonadati</taxon>
        <taxon>Thermodesulfobacteriota</taxon>
        <taxon>Desulfobacteria</taxon>
        <taxon>Desulfobacterales</taxon>
        <taxon>Desulfatirhabdiaceae</taxon>
        <taxon>Desulfatirhabdium</taxon>
    </lineage>
</organism>
<gene>
    <name evidence="11" type="ORF">ENS29_15975</name>
</gene>
<evidence type="ECO:0000256" key="2">
    <source>
        <dbReference type="ARBA" id="ARBA00007261"/>
    </source>
</evidence>
<reference evidence="11" key="1">
    <citation type="journal article" date="2020" name="mSystems">
        <title>Genome- and Community-Level Interaction Insights into Carbon Utilization and Element Cycling Functions of Hydrothermarchaeota in Hydrothermal Sediment.</title>
        <authorList>
            <person name="Zhou Z."/>
            <person name="Liu Y."/>
            <person name="Xu W."/>
            <person name="Pan J."/>
            <person name="Luo Z.H."/>
            <person name="Li M."/>
        </authorList>
    </citation>
    <scope>NUCLEOTIDE SEQUENCE [LARGE SCALE GENOMIC DNA]</scope>
    <source>
        <strain evidence="11">SpSt-477</strain>
    </source>
</reference>
<evidence type="ECO:0000256" key="6">
    <source>
        <dbReference type="ARBA" id="ARBA00022833"/>
    </source>
</evidence>
<evidence type="ECO:0000259" key="10">
    <source>
        <dbReference type="Pfam" id="PF05193"/>
    </source>
</evidence>
<evidence type="ECO:0000256" key="1">
    <source>
        <dbReference type="ARBA" id="ARBA00001947"/>
    </source>
</evidence>
<dbReference type="PANTHER" id="PTHR43690:SF17">
    <property type="entry name" value="PROTEIN YHJJ"/>
    <property type="match status" value="1"/>
</dbReference>
<evidence type="ECO:0000256" key="8">
    <source>
        <dbReference type="RuleBase" id="RU004447"/>
    </source>
</evidence>
<dbReference type="Pfam" id="PF00675">
    <property type="entry name" value="Peptidase_M16"/>
    <property type="match status" value="1"/>
</dbReference>
<keyword evidence="7" id="KW-0482">Metalloprotease</keyword>
<comment type="similarity">
    <text evidence="2 8">Belongs to the peptidase M16 family.</text>
</comment>
<dbReference type="PANTHER" id="PTHR43690">
    <property type="entry name" value="NARDILYSIN"/>
    <property type="match status" value="1"/>
</dbReference>
<keyword evidence="3" id="KW-0645">Protease</keyword>
<dbReference type="InterPro" id="IPR007863">
    <property type="entry name" value="Peptidase_M16_C"/>
</dbReference>
<feature type="domain" description="Peptidase M16 C-terminal" evidence="10">
    <location>
        <begin position="696"/>
        <end position="875"/>
    </location>
</feature>
<dbReference type="Gene3D" id="3.30.830.10">
    <property type="entry name" value="Metalloenzyme, LuxS/M16 peptidase-like"/>
    <property type="match status" value="4"/>
</dbReference>